<dbReference type="Proteomes" id="UP000193061">
    <property type="component" value="Unassembled WGS sequence"/>
</dbReference>
<dbReference type="PANTHER" id="PTHR13887:SF56">
    <property type="entry name" value="THIOREDOXIN-LIKE REDUCTASE RV2466C"/>
    <property type="match status" value="1"/>
</dbReference>
<gene>
    <name evidence="5" type="primary">bdbD_2</name>
    <name evidence="5" type="ORF">ROA7450_01907</name>
</gene>
<dbReference type="Pfam" id="PF13462">
    <property type="entry name" value="Thioredoxin_4"/>
    <property type="match status" value="1"/>
</dbReference>
<evidence type="ECO:0000256" key="1">
    <source>
        <dbReference type="ARBA" id="ARBA00003565"/>
    </source>
</evidence>
<evidence type="ECO:0000313" key="6">
    <source>
        <dbReference type="Proteomes" id="UP000193061"/>
    </source>
</evidence>
<evidence type="ECO:0000256" key="2">
    <source>
        <dbReference type="ARBA" id="ARBA00005791"/>
    </source>
</evidence>
<feature type="signal peptide" evidence="3">
    <location>
        <begin position="1"/>
        <end position="19"/>
    </location>
</feature>
<dbReference type="SUPFAM" id="SSF52833">
    <property type="entry name" value="Thioredoxin-like"/>
    <property type="match status" value="1"/>
</dbReference>
<dbReference type="PANTHER" id="PTHR13887">
    <property type="entry name" value="GLUTATHIONE S-TRANSFERASE KAPPA"/>
    <property type="match status" value="1"/>
</dbReference>
<protein>
    <submittedName>
        <fullName evidence="5">Disulfide bond formation protein D</fullName>
    </submittedName>
</protein>
<accession>A0A1X6Z496</accession>
<dbReference type="RefSeq" id="WP_085805435.1">
    <property type="nucleotide sequence ID" value="NZ_FWFX01000005.1"/>
</dbReference>
<comment type="function">
    <text evidence="1">May be required for disulfide bond formation in some proteins.</text>
</comment>
<dbReference type="InterPro" id="IPR013766">
    <property type="entry name" value="Thioredoxin_domain"/>
</dbReference>
<reference evidence="5 6" key="1">
    <citation type="submission" date="2017-03" db="EMBL/GenBank/DDBJ databases">
        <authorList>
            <person name="Afonso C.L."/>
            <person name="Miller P.J."/>
            <person name="Scott M.A."/>
            <person name="Spackman E."/>
            <person name="Goraichik I."/>
            <person name="Dimitrov K.M."/>
            <person name="Suarez D.L."/>
            <person name="Swayne D.E."/>
        </authorList>
    </citation>
    <scope>NUCLEOTIDE SEQUENCE [LARGE SCALE GENOMIC DNA]</scope>
    <source>
        <strain evidence="5 6">CECT 7450</strain>
    </source>
</reference>
<sequence length="226" mass="24808">MKRLSLVGAAVVAAIAAGAWWTNSTPVAAPDLPYGAANAQENNDAAEIDTSSIVEMTLGADDAPVTIVEYASFTCPHCANFHKNTFKQLKADFIDTGKVKFVYRDVYFDRFGLWASMVARCGGQERFFGISDMLYNQQKEWVAGGNDPVEIANNLRRIGKVAGLEEEQLETCLNDQAKAKTLVAWYQEHAEADEITGTPTLFIDGKKHSNMSYDDLKAVIEGKLES</sequence>
<dbReference type="InterPro" id="IPR036249">
    <property type="entry name" value="Thioredoxin-like_sf"/>
</dbReference>
<dbReference type="EMBL" id="FWFX01000005">
    <property type="protein sequence ID" value="SLN40021.1"/>
    <property type="molecule type" value="Genomic_DNA"/>
</dbReference>
<evidence type="ECO:0000256" key="3">
    <source>
        <dbReference type="SAM" id="SignalP"/>
    </source>
</evidence>
<dbReference type="InterPro" id="IPR012336">
    <property type="entry name" value="Thioredoxin-like_fold"/>
</dbReference>
<organism evidence="5 6">
    <name type="scientific">Roseovarius albus</name>
    <dbReference type="NCBI Taxonomy" id="1247867"/>
    <lineage>
        <taxon>Bacteria</taxon>
        <taxon>Pseudomonadati</taxon>
        <taxon>Pseudomonadota</taxon>
        <taxon>Alphaproteobacteria</taxon>
        <taxon>Rhodobacterales</taxon>
        <taxon>Roseobacteraceae</taxon>
        <taxon>Roseovarius</taxon>
    </lineage>
</organism>
<dbReference type="PROSITE" id="PS51352">
    <property type="entry name" value="THIOREDOXIN_2"/>
    <property type="match status" value="1"/>
</dbReference>
<dbReference type="Gene3D" id="3.40.30.10">
    <property type="entry name" value="Glutaredoxin"/>
    <property type="match status" value="1"/>
</dbReference>
<keyword evidence="6" id="KW-1185">Reference proteome</keyword>
<evidence type="ECO:0000313" key="5">
    <source>
        <dbReference type="EMBL" id="SLN40021.1"/>
    </source>
</evidence>
<dbReference type="OrthoDB" id="8478320at2"/>
<proteinExistence type="inferred from homology"/>
<feature type="domain" description="Thioredoxin" evidence="4">
    <location>
        <begin position="23"/>
        <end position="225"/>
    </location>
</feature>
<comment type="similarity">
    <text evidence="2">Belongs to the thioredoxin family. DsbA subfamily.</text>
</comment>
<keyword evidence="3" id="KW-0732">Signal</keyword>
<dbReference type="AlphaFoldDB" id="A0A1X6Z496"/>
<name>A0A1X6Z496_9RHOB</name>
<evidence type="ECO:0000259" key="4">
    <source>
        <dbReference type="PROSITE" id="PS51352"/>
    </source>
</evidence>
<feature type="chain" id="PRO_5012710731" evidence="3">
    <location>
        <begin position="20"/>
        <end position="226"/>
    </location>
</feature>